<dbReference type="Proteomes" id="UP000435112">
    <property type="component" value="Unassembled WGS sequence"/>
</dbReference>
<accession>A0A6A3IN77</accession>
<feature type="region of interest" description="Disordered" evidence="1">
    <location>
        <begin position="1"/>
        <end position="39"/>
    </location>
</feature>
<protein>
    <submittedName>
        <fullName evidence="2">Uncharacterized protein</fullName>
    </submittedName>
</protein>
<comment type="caution">
    <text evidence="2">The sequence shown here is derived from an EMBL/GenBank/DDBJ whole genome shotgun (WGS) entry which is preliminary data.</text>
</comment>
<dbReference type="EMBL" id="QXFU01002621">
    <property type="protein sequence ID" value="KAE8983521.1"/>
    <property type="molecule type" value="Genomic_DNA"/>
</dbReference>
<feature type="compositionally biased region" description="Basic and acidic residues" evidence="1">
    <location>
        <begin position="8"/>
        <end position="24"/>
    </location>
</feature>
<gene>
    <name evidence="3" type="ORF">PR001_g22360</name>
    <name evidence="2" type="ORF">PR002_g23234</name>
</gene>
<feature type="compositionally biased region" description="Basic residues" evidence="1">
    <location>
        <begin position="230"/>
        <end position="250"/>
    </location>
</feature>
<feature type="region of interest" description="Disordered" evidence="1">
    <location>
        <begin position="299"/>
        <end position="319"/>
    </location>
</feature>
<evidence type="ECO:0000313" key="2">
    <source>
        <dbReference type="EMBL" id="KAE8983521.1"/>
    </source>
</evidence>
<evidence type="ECO:0000313" key="4">
    <source>
        <dbReference type="Proteomes" id="UP000429607"/>
    </source>
</evidence>
<dbReference type="EMBL" id="QXFV01002476">
    <property type="protein sequence ID" value="KAE8987318.1"/>
    <property type="molecule type" value="Genomic_DNA"/>
</dbReference>
<feature type="region of interest" description="Disordered" evidence="1">
    <location>
        <begin position="226"/>
        <end position="273"/>
    </location>
</feature>
<evidence type="ECO:0000256" key="1">
    <source>
        <dbReference type="SAM" id="MobiDB-lite"/>
    </source>
</evidence>
<sequence>MATTSTKDGGDHETFLFTDERSGDDTAQGGDSGLESTTSRQVARVTHLIFAIVNPPKVSSMAREALVEWLKLRKEYEEYTKDHCIDGKEDVTAVMKSVKSSFDANVLGTLCEVCWGVEQSSVTDDFLLGKIHEITDSFQNQELPGVKELFREELCPTPTLTRDFIEGERGAKEKCKLTVCSLPKGLKSKVQNELDYRVPEAKCNIRKLYELVRVKAKDQAIEERALKKVNPPRHKHEKKEHKHGSQHNKRRNEQQDHRMVKKVNTGKDTDRRLDVQPPRERRHQGVFIVVDHTTCPNAPLPHQQSGINCSPTASKTTKAIRPTKGGTARLKRIKDCFPKHNRVVVLEDEVEVPLCIDSGADRCCLD</sequence>
<dbReference type="AlphaFoldDB" id="A0A6A3IN77"/>
<dbReference type="Proteomes" id="UP000429607">
    <property type="component" value="Unassembled WGS sequence"/>
</dbReference>
<feature type="compositionally biased region" description="Polar residues" evidence="1">
    <location>
        <begin position="302"/>
        <end position="317"/>
    </location>
</feature>
<name>A0A6A3IN77_9STRA</name>
<dbReference type="OrthoDB" id="123361at2759"/>
<organism evidence="2 5">
    <name type="scientific">Phytophthora rubi</name>
    <dbReference type="NCBI Taxonomy" id="129364"/>
    <lineage>
        <taxon>Eukaryota</taxon>
        <taxon>Sar</taxon>
        <taxon>Stramenopiles</taxon>
        <taxon>Oomycota</taxon>
        <taxon>Peronosporomycetes</taxon>
        <taxon>Peronosporales</taxon>
        <taxon>Peronosporaceae</taxon>
        <taxon>Phytophthora</taxon>
    </lineage>
</organism>
<evidence type="ECO:0000313" key="5">
    <source>
        <dbReference type="Proteomes" id="UP000435112"/>
    </source>
</evidence>
<proteinExistence type="predicted"/>
<reference evidence="4 5" key="1">
    <citation type="submission" date="2018-09" db="EMBL/GenBank/DDBJ databases">
        <title>Genomic investigation of the strawberry pathogen Phytophthora fragariae indicates pathogenicity is determined by transcriptional variation in three key races.</title>
        <authorList>
            <person name="Adams T.M."/>
            <person name="Armitage A.D."/>
            <person name="Sobczyk M.K."/>
            <person name="Bates H.J."/>
            <person name="Dunwell J.M."/>
            <person name="Nellist C.F."/>
            <person name="Harrison R.J."/>
        </authorList>
    </citation>
    <scope>NUCLEOTIDE SEQUENCE [LARGE SCALE GENOMIC DNA]</scope>
    <source>
        <strain evidence="3 4">SCRP249</strain>
        <strain evidence="2 5">SCRP324</strain>
    </source>
</reference>
<evidence type="ECO:0000313" key="3">
    <source>
        <dbReference type="EMBL" id="KAE8987318.1"/>
    </source>
</evidence>